<evidence type="ECO:0000313" key="2">
    <source>
        <dbReference type="Proteomes" id="UP000831537"/>
    </source>
</evidence>
<name>A0ABY4GLA1_9BACI</name>
<dbReference type="EMBL" id="CP095071">
    <property type="protein sequence ID" value="UOQ84740.1"/>
    <property type="molecule type" value="Genomic_DNA"/>
</dbReference>
<dbReference type="RefSeq" id="WP_244742919.1">
    <property type="nucleotide sequence ID" value="NZ_CP095071.1"/>
</dbReference>
<gene>
    <name evidence="1" type="ORF">MUN87_19110</name>
</gene>
<protein>
    <submittedName>
        <fullName evidence="1">Uncharacterized protein</fullName>
    </submittedName>
</protein>
<accession>A0ABY4GLA1</accession>
<reference evidence="1 2" key="1">
    <citation type="submission" date="2022-04" db="EMBL/GenBank/DDBJ databases">
        <title>Gracilibacillus sp. isolated from saltern.</title>
        <authorList>
            <person name="Won M."/>
            <person name="Lee C.-M."/>
            <person name="Woen H.-Y."/>
            <person name="Kwon S.-W."/>
        </authorList>
    </citation>
    <scope>NUCLEOTIDE SEQUENCE [LARGE SCALE GENOMIC DNA]</scope>
    <source>
        <strain evidence="1 2">SSPM10-3</strain>
    </source>
</reference>
<keyword evidence="2" id="KW-1185">Reference proteome</keyword>
<dbReference type="Proteomes" id="UP000831537">
    <property type="component" value="Chromosome"/>
</dbReference>
<organism evidence="1 2">
    <name type="scientific">Gracilibacillus salinarum</name>
    <dbReference type="NCBI Taxonomy" id="2932255"/>
    <lineage>
        <taxon>Bacteria</taxon>
        <taxon>Bacillati</taxon>
        <taxon>Bacillota</taxon>
        <taxon>Bacilli</taxon>
        <taxon>Bacillales</taxon>
        <taxon>Bacillaceae</taxon>
        <taxon>Gracilibacillus</taxon>
    </lineage>
</organism>
<proteinExistence type="predicted"/>
<evidence type="ECO:0000313" key="1">
    <source>
        <dbReference type="EMBL" id="UOQ84740.1"/>
    </source>
</evidence>
<sequence>MTNYNIDRDFDELRSTRLPFYPMLLPVLNKLVQRKNNKINLPDEWKVSKEKIKGYKNG</sequence>